<evidence type="ECO:0000256" key="2">
    <source>
        <dbReference type="SAM" id="SignalP"/>
    </source>
</evidence>
<evidence type="ECO:0000256" key="1">
    <source>
        <dbReference type="SAM" id="MobiDB-lite"/>
    </source>
</evidence>
<evidence type="ECO:0000259" key="3">
    <source>
        <dbReference type="PROSITE" id="PS51184"/>
    </source>
</evidence>
<dbReference type="SUPFAM" id="SSF51197">
    <property type="entry name" value="Clavaminate synthase-like"/>
    <property type="match status" value="1"/>
</dbReference>
<protein>
    <recommendedName>
        <fullName evidence="3">JmjC domain-containing protein</fullName>
    </recommendedName>
</protein>
<dbReference type="OMA" id="CEEMIHE"/>
<organism evidence="4">
    <name type="scientific">Capitella teleta</name>
    <name type="common">Polychaete worm</name>
    <dbReference type="NCBI Taxonomy" id="283909"/>
    <lineage>
        <taxon>Eukaryota</taxon>
        <taxon>Metazoa</taxon>
        <taxon>Spiralia</taxon>
        <taxon>Lophotrochozoa</taxon>
        <taxon>Annelida</taxon>
        <taxon>Polychaeta</taxon>
        <taxon>Sedentaria</taxon>
        <taxon>Scolecida</taxon>
        <taxon>Capitellidae</taxon>
        <taxon>Capitella</taxon>
    </lineage>
</organism>
<evidence type="ECO:0000313" key="4">
    <source>
        <dbReference type="EMBL" id="ELU17587.1"/>
    </source>
</evidence>
<sequence length="455" mass="52117">MSSTISPCQLYARALFGLVFSFNIATVVCLDADDRSCQNGECTISDDYAHPDWSQFQGHLGPFGSGIADAIPIDEINEWCSVQTFLSDYVLPRQPLVFRGAAKLSPGFQKWTDEYFLDLEDVPRDNQVLVETVKKEDRGQNTLFMNFLDFVASYNASGLYMVDTVPEFIRDDLIIPWPLQCDQLYEQRIVNTIMWFSSGGTKSVVHTDSVDNINCIYRGQKEFVMVDPMRFGHLVDIDHPEGAYSSVDVDRVDYSKFPGLAETEYNTIKLEAGDCIYIPYKWIHQVRSFDSNIAVNIWWDAHGNQDIDMEDCPFSYDPLLTMSHVILHSSEEGDSNNVAEIKDEFLHFVTPGPKDFNAFLGYLVPEKEELDEMKVGIGYLFPIKKMFALFDVDRDGRMTLAESKSLPEEAWETVREELQKMDLILAKIEEEIQRLDDEPGHWERYPDGPSDREEL</sequence>
<name>R7VG85_CAPTE</name>
<dbReference type="Pfam" id="PF13621">
    <property type="entry name" value="Cupin_8"/>
    <property type="match status" value="1"/>
</dbReference>
<reference evidence="5" key="3">
    <citation type="submission" date="2015-06" db="UniProtKB">
        <authorList>
            <consortium name="EnsemblMetazoa"/>
        </authorList>
    </citation>
    <scope>IDENTIFICATION</scope>
</reference>
<reference evidence="6" key="1">
    <citation type="submission" date="2012-12" db="EMBL/GenBank/DDBJ databases">
        <authorList>
            <person name="Hellsten U."/>
            <person name="Grimwood J."/>
            <person name="Chapman J.A."/>
            <person name="Shapiro H."/>
            <person name="Aerts A."/>
            <person name="Otillar R.P."/>
            <person name="Terry A.Y."/>
            <person name="Boore J.L."/>
            <person name="Simakov O."/>
            <person name="Marletaz F."/>
            <person name="Cho S.-J."/>
            <person name="Edsinger-Gonzales E."/>
            <person name="Havlak P."/>
            <person name="Kuo D.-H."/>
            <person name="Larsson T."/>
            <person name="Lv J."/>
            <person name="Arendt D."/>
            <person name="Savage R."/>
            <person name="Osoegawa K."/>
            <person name="de Jong P."/>
            <person name="Lindberg D.R."/>
            <person name="Seaver E.C."/>
            <person name="Weisblat D.A."/>
            <person name="Putnam N.H."/>
            <person name="Grigoriev I.V."/>
            <person name="Rokhsar D.S."/>
        </authorList>
    </citation>
    <scope>NUCLEOTIDE SEQUENCE</scope>
    <source>
        <strain evidence="6">I ESC-2004</strain>
    </source>
</reference>
<feature type="domain" description="JmjC" evidence="3">
    <location>
        <begin position="154"/>
        <end position="316"/>
    </location>
</feature>
<keyword evidence="2" id="KW-0732">Signal</keyword>
<dbReference type="STRING" id="283909.R7VG85"/>
<evidence type="ECO:0000313" key="5">
    <source>
        <dbReference type="EnsemblMetazoa" id="CapteP207894"/>
    </source>
</evidence>
<evidence type="ECO:0000313" key="6">
    <source>
        <dbReference type="Proteomes" id="UP000014760"/>
    </source>
</evidence>
<dbReference type="Gene3D" id="2.60.120.650">
    <property type="entry name" value="Cupin"/>
    <property type="match status" value="1"/>
</dbReference>
<reference evidence="4 6" key="2">
    <citation type="journal article" date="2013" name="Nature">
        <title>Insights into bilaterian evolution from three spiralian genomes.</title>
        <authorList>
            <person name="Simakov O."/>
            <person name="Marletaz F."/>
            <person name="Cho S.J."/>
            <person name="Edsinger-Gonzales E."/>
            <person name="Havlak P."/>
            <person name="Hellsten U."/>
            <person name="Kuo D.H."/>
            <person name="Larsson T."/>
            <person name="Lv J."/>
            <person name="Arendt D."/>
            <person name="Savage R."/>
            <person name="Osoegawa K."/>
            <person name="de Jong P."/>
            <person name="Grimwood J."/>
            <person name="Chapman J.A."/>
            <person name="Shapiro H."/>
            <person name="Aerts A."/>
            <person name="Otillar R.P."/>
            <person name="Terry A.Y."/>
            <person name="Boore J.L."/>
            <person name="Grigoriev I.V."/>
            <person name="Lindberg D.R."/>
            <person name="Seaver E.C."/>
            <person name="Weisblat D.A."/>
            <person name="Putnam N.H."/>
            <person name="Rokhsar D.S."/>
        </authorList>
    </citation>
    <scope>NUCLEOTIDE SEQUENCE</scope>
    <source>
        <strain evidence="4 6">I ESC-2004</strain>
    </source>
</reference>
<dbReference type="AlphaFoldDB" id="R7VG85"/>
<gene>
    <name evidence="4" type="ORF">CAPTEDRAFT_207894</name>
</gene>
<dbReference type="EMBL" id="KB292432">
    <property type="protein sequence ID" value="ELU17587.1"/>
    <property type="molecule type" value="Genomic_DNA"/>
</dbReference>
<proteinExistence type="predicted"/>
<accession>R7VG85</accession>
<dbReference type="PANTHER" id="PTHR12461">
    <property type="entry name" value="HYPOXIA-INDUCIBLE FACTOR 1 ALPHA INHIBITOR-RELATED"/>
    <property type="match status" value="1"/>
</dbReference>
<dbReference type="EMBL" id="AMQN01004004">
    <property type="status" value="NOT_ANNOTATED_CDS"/>
    <property type="molecule type" value="Genomic_DNA"/>
</dbReference>
<dbReference type="PANTHER" id="PTHR12461:SF18">
    <property type="entry name" value="JMJC DOMAIN-CONTAINING PROTEIN"/>
    <property type="match status" value="1"/>
</dbReference>
<dbReference type="InterPro" id="IPR041667">
    <property type="entry name" value="Cupin_8"/>
</dbReference>
<feature type="region of interest" description="Disordered" evidence="1">
    <location>
        <begin position="436"/>
        <end position="455"/>
    </location>
</feature>
<feature type="chain" id="PRO_5008789026" description="JmjC domain-containing protein" evidence="2">
    <location>
        <begin position="30"/>
        <end position="455"/>
    </location>
</feature>
<dbReference type="SMART" id="SM00558">
    <property type="entry name" value="JmjC"/>
    <property type="match status" value="1"/>
</dbReference>
<dbReference type="PROSITE" id="PS51184">
    <property type="entry name" value="JMJC"/>
    <property type="match status" value="1"/>
</dbReference>
<dbReference type="EnsemblMetazoa" id="CapteT207894">
    <property type="protein sequence ID" value="CapteP207894"/>
    <property type="gene ID" value="CapteG207894"/>
</dbReference>
<dbReference type="HOGENOM" id="CLU_016785_9_3_1"/>
<dbReference type="InterPro" id="IPR003347">
    <property type="entry name" value="JmjC_dom"/>
</dbReference>
<dbReference type="OrthoDB" id="415358at2759"/>
<dbReference type="Proteomes" id="UP000014760">
    <property type="component" value="Unassembled WGS sequence"/>
</dbReference>
<feature type="signal peptide" evidence="2">
    <location>
        <begin position="1"/>
        <end position="29"/>
    </location>
</feature>
<keyword evidence="6" id="KW-1185">Reference proteome</keyword>